<evidence type="ECO:0000256" key="1">
    <source>
        <dbReference type="ARBA" id="ARBA00001946"/>
    </source>
</evidence>
<evidence type="ECO:0000256" key="11">
    <source>
        <dbReference type="ARBA" id="ARBA00022842"/>
    </source>
</evidence>
<feature type="transmembrane region" description="Helical" evidence="19">
    <location>
        <begin position="202"/>
        <end position="222"/>
    </location>
</feature>
<evidence type="ECO:0000256" key="5">
    <source>
        <dbReference type="ARBA" id="ARBA00013200"/>
    </source>
</evidence>
<dbReference type="NCBIfam" id="TIGR00317">
    <property type="entry name" value="cobS"/>
    <property type="match status" value="1"/>
</dbReference>
<dbReference type="EMBL" id="UOFR01000012">
    <property type="protein sequence ID" value="VAW91513.1"/>
    <property type="molecule type" value="Genomic_DNA"/>
</dbReference>
<evidence type="ECO:0000256" key="9">
    <source>
        <dbReference type="ARBA" id="ARBA00022679"/>
    </source>
</evidence>
<evidence type="ECO:0000256" key="3">
    <source>
        <dbReference type="ARBA" id="ARBA00004663"/>
    </source>
</evidence>
<feature type="transmembrane region" description="Helical" evidence="19">
    <location>
        <begin position="68"/>
        <end position="87"/>
    </location>
</feature>
<proteinExistence type="inferred from homology"/>
<feature type="transmembrane region" description="Helical" evidence="19">
    <location>
        <begin position="234"/>
        <end position="252"/>
    </location>
</feature>
<organism evidence="20">
    <name type="scientific">hydrothermal vent metagenome</name>
    <dbReference type="NCBI Taxonomy" id="652676"/>
    <lineage>
        <taxon>unclassified sequences</taxon>
        <taxon>metagenomes</taxon>
        <taxon>ecological metagenomes</taxon>
    </lineage>
</organism>
<evidence type="ECO:0000256" key="10">
    <source>
        <dbReference type="ARBA" id="ARBA00022692"/>
    </source>
</evidence>
<dbReference type="GO" id="GO:0009236">
    <property type="term" value="P:cobalamin biosynthetic process"/>
    <property type="evidence" value="ECO:0007669"/>
    <property type="project" value="UniProtKB-UniPathway"/>
</dbReference>
<feature type="transmembrane region" description="Helical" evidence="19">
    <location>
        <begin position="142"/>
        <end position="163"/>
    </location>
</feature>
<keyword evidence="13 19" id="KW-0472">Membrane</keyword>
<keyword evidence="12 19" id="KW-1133">Transmembrane helix</keyword>
<comment type="catalytic activity">
    <reaction evidence="17">
        <text>alpha-ribazole + adenosylcob(III)inamide-GDP = adenosylcob(III)alamin + GMP + H(+)</text>
        <dbReference type="Rhea" id="RHEA:16049"/>
        <dbReference type="ChEBI" id="CHEBI:10329"/>
        <dbReference type="ChEBI" id="CHEBI:15378"/>
        <dbReference type="ChEBI" id="CHEBI:18408"/>
        <dbReference type="ChEBI" id="CHEBI:58115"/>
        <dbReference type="ChEBI" id="CHEBI:60487"/>
        <dbReference type="EC" id="2.7.8.26"/>
    </reaction>
</comment>
<comment type="function">
    <text evidence="14">Joins adenosylcobinamide-GDP and alpha-ribazole to generate adenosylcobalamin (Ado-cobalamin). Also synthesizes adenosylcobalamin 5'-phosphate from adenosylcobinamide-GDP and alpha-ribazole 5'-phosphate.</text>
</comment>
<evidence type="ECO:0000313" key="20">
    <source>
        <dbReference type="EMBL" id="VAW91513.1"/>
    </source>
</evidence>
<feature type="transmembrane region" description="Helical" evidence="19">
    <location>
        <begin position="6"/>
        <end position="27"/>
    </location>
</feature>
<evidence type="ECO:0000256" key="2">
    <source>
        <dbReference type="ARBA" id="ARBA00004651"/>
    </source>
</evidence>
<evidence type="ECO:0000256" key="7">
    <source>
        <dbReference type="ARBA" id="ARBA00022475"/>
    </source>
</evidence>
<dbReference type="EC" id="2.7.8.26" evidence="5"/>
<dbReference type="GO" id="GO:0008818">
    <property type="term" value="F:cobalamin 5'-phosphate synthase activity"/>
    <property type="evidence" value="ECO:0007669"/>
    <property type="project" value="InterPro"/>
</dbReference>
<evidence type="ECO:0000256" key="4">
    <source>
        <dbReference type="ARBA" id="ARBA00010561"/>
    </source>
</evidence>
<keyword evidence="7" id="KW-1003">Cell membrane</keyword>
<feature type="transmembrane region" description="Helical" evidence="19">
    <location>
        <begin position="108"/>
        <end position="130"/>
    </location>
</feature>
<evidence type="ECO:0000256" key="18">
    <source>
        <dbReference type="ARBA" id="ARBA00049504"/>
    </source>
</evidence>
<dbReference type="PANTHER" id="PTHR34148">
    <property type="entry name" value="ADENOSYLCOBINAMIDE-GDP RIBAZOLETRANSFERASE"/>
    <property type="match status" value="1"/>
</dbReference>
<keyword evidence="9 20" id="KW-0808">Transferase</keyword>
<reference evidence="20" key="1">
    <citation type="submission" date="2018-06" db="EMBL/GenBank/DDBJ databases">
        <authorList>
            <person name="Zhirakovskaya E."/>
        </authorList>
    </citation>
    <scope>NUCLEOTIDE SEQUENCE</scope>
</reference>
<evidence type="ECO:0000256" key="12">
    <source>
        <dbReference type="ARBA" id="ARBA00022989"/>
    </source>
</evidence>
<dbReference type="Pfam" id="PF02654">
    <property type="entry name" value="CobS"/>
    <property type="match status" value="1"/>
</dbReference>
<evidence type="ECO:0000256" key="17">
    <source>
        <dbReference type="ARBA" id="ARBA00048623"/>
    </source>
</evidence>
<dbReference type="GO" id="GO:0051073">
    <property type="term" value="F:adenosylcobinamide-GDP ribazoletransferase activity"/>
    <property type="evidence" value="ECO:0007669"/>
    <property type="project" value="UniProtKB-EC"/>
</dbReference>
<protein>
    <recommendedName>
        <fullName evidence="6">Adenosylcobinamide-GDP ribazoletransferase</fullName>
        <ecNumber evidence="5">2.7.8.26</ecNumber>
    </recommendedName>
    <alternativeName>
        <fullName evidence="16">Cobalamin synthase</fullName>
    </alternativeName>
    <alternativeName>
        <fullName evidence="15">Cobalamin-5'-phosphate synthase</fullName>
    </alternativeName>
</protein>
<keyword evidence="8" id="KW-0169">Cobalamin biosynthesis</keyword>
<comment type="similarity">
    <text evidence="4">Belongs to the CobS family.</text>
</comment>
<evidence type="ECO:0000256" key="19">
    <source>
        <dbReference type="SAM" id="Phobius"/>
    </source>
</evidence>
<name>A0A3B0ZTV8_9ZZZZ</name>
<feature type="transmembrane region" description="Helical" evidence="19">
    <location>
        <begin position="39"/>
        <end position="62"/>
    </location>
</feature>
<comment type="cofactor">
    <cofactor evidence="1">
        <name>Mg(2+)</name>
        <dbReference type="ChEBI" id="CHEBI:18420"/>
    </cofactor>
</comment>
<evidence type="ECO:0000256" key="6">
    <source>
        <dbReference type="ARBA" id="ARBA00015850"/>
    </source>
</evidence>
<dbReference type="InterPro" id="IPR003805">
    <property type="entry name" value="CobS"/>
</dbReference>
<comment type="catalytic activity">
    <reaction evidence="18">
        <text>alpha-ribazole 5'-phosphate + adenosylcob(III)inamide-GDP = adenosylcob(III)alamin 5'-phosphate + GMP + H(+)</text>
        <dbReference type="Rhea" id="RHEA:23560"/>
        <dbReference type="ChEBI" id="CHEBI:15378"/>
        <dbReference type="ChEBI" id="CHEBI:57918"/>
        <dbReference type="ChEBI" id="CHEBI:58115"/>
        <dbReference type="ChEBI" id="CHEBI:60487"/>
        <dbReference type="ChEBI" id="CHEBI:60493"/>
        <dbReference type="EC" id="2.7.8.26"/>
    </reaction>
</comment>
<dbReference type="GO" id="GO:0005886">
    <property type="term" value="C:plasma membrane"/>
    <property type="evidence" value="ECO:0007669"/>
    <property type="project" value="UniProtKB-SubCell"/>
</dbReference>
<comment type="pathway">
    <text evidence="3">Cofactor biosynthesis; adenosylcobalamin biosynthesis; adenosylcobalamin from cob(II)yrinate a,c-diamide: step 7/7.</text>
</comment>
<evidence type="ECO:0000256" key="8">
    <source>
        <dbReference type="ARBA" id="ARBA00022573"/>
    </source>
</evidence>
<dbReference type="PANTHER" id="PTHR34148:SF1">
    <property type="entry name" value="ADENOSYLCOBINAMIDE-GDP RIBAZOLETRANSFERASE"/>
    <property type="match status" value="1"/>
</dbReference>
<feature type="transmembrane region" description="Helical" evidence="19">
    <location>
        <begin position="175"/>
        <end position="196"/>
    </location>
</feature>
<dbReference type="AlphaFoldDB" id="A0A3B0ZTV8"/>
<keyword evidence="10 19" id="KW-0812">Transmembrane</keyword>
<evidence type="ECO:0000256" key="15">
    <source>
        <dbReference type="ARBA" id="ARBA00032605"/>
    </source>
</evidence>
<sequence length="255" mass="27547">MSSWNTYWWSLISAIRFLTIIPIPVAWPKEQDTQSVQAGSILFYPMVGLLVGLTLLTLSLFLNIFSDGLAAIILLTVWIIVTGALHLDGLADSADAWLGGHGNKEKTLLILQDTHSGVAAIVAVVLVLLFKLILLSELNSNLVLALLLSPIIARTAVTGLLVSTPYVRENGIASVMMSSLPVKSVWISLLIIAAIISAWLGWNGIVIVLSVAVAVMLFRFMLYRRIGGTTGDTAGALIELIEVLVLFNFVVLENL</sequence>
<gene>
    <name evidence="20" type="ORF">MNBD_GAMMA21-1067</name>
</gene>
<evidence type="ECO:0000256" key="13">
    <source>
        <dbReference type="ARBA" id="ARBA00023136"/>
    </source>
</evidence>
<dbReference type="UniPathway" id="UPA00148">
    <property type="reaction ID" value="UER00238"/>
</dbReference>
<accession>A0A3B0ZTV8</accession>
<evidence type="ECO:0000256" key="14">
    <source>
        <dbReference type="ARBA" id="ARBA00025228"/>
    </source>
</evidence>
<evidence type="ECO:0000256" key="16">
    <source>
        <dbReference type="ARBA" id="ARBA00032853"/>
    </source>
</evidence>
<comment type="subcellular location">
    <subcellularLocation>
        <location evidence="2">Cell membrane</location>
        <topology evidence="2">Multi-pass membrane protein</topology>
    </subcellularLocation>
</comment>
<keyword evidence="11" id="KW-0460">Magnesium</keyword>
<dbReference type="HAMAP" id="MF_00719">
    <property type="entry name" value="CobS"/>
    <property type="match status" value="1"/>
</dbReference>